<evidence type="ECO:0008006" key="3">
    <source>
        <dbReference type="Google" id="ProtNLM"/>
    </source>
</evidence>
<evidence type="ECO:0000313" key="2">
    <source>
        <dbReference type="EMBL" id="BAP01328.1"/>
    </source>
</evidence>
<feature type="signal peptide" evidence="1">
    <location>
        <begin position="1"/>
        <end position="22"/>
    </location>
</feature>
<protein>
    <recommendedName>
        <fullName evidence="3">Lipoprotein</fullName>
    </recommendedName>
</protein>
<dbReference type="EMBL" id="AP013353">
    <property type="protein sequence ID" value="BAP01328.1"/>
    <property type="molecule type" value="Genomic_DNA"/>
</dbReference>
<gene>
    <name evidence="2" type="ORF">MCAL160_1023</name>
</gene>
<reference evidence="2" key="1">
    <citation type="journal article" date="2014" name="Appl. Environ. Microbiol.">
        <title>Molecular Epidemiology of Cases of Mycoplasma californicum Infection in Japan.</title>
        <authorList>
            <person name="Hata E."/>
            <person name="Suzuki K."/>
            <person name="Hanyu H."/>
            <person name="Itoh M."/>
            <person name="Higuchi H."/>
            <person name="Kobayashi H."/>
        </authorList>
    </citation>
    <scope>NUCLEOTIDE SEQUENCE</scope>
    <source>
        <strain evidence="2">HAZ160_1</strain>
    </source>
</reference>
<accession>A0AAT9F8S3</accession>
<dbReference type="RefSeq" id="WP_041103392.1">
    <property type="nucleotide sequence ID" value="NZ_AP013353.1"/>
</dbReference>
<keyword evidence="1" id="KW-0732">Signal</keyword>
<organism evidence="2">
    <name type="scientific">Mycoplasmopsis californica HAZ160_1</name>
    <dbReference type="NCBI Taxonomy" id="1397850"/>
    <lineage>
        <taxon>Bacteria</taxon>
        <taxon>Bacillati</taxon>
        <taxon>Mycoplasmatota</taxon>
        <taxon>Mycoplasmoidales</taxon>
        <taxon>Metamycoplasmataceae</taxon>
        <taxon>Mycoplasmopsis</taxon>
    </lineage>
</organism>
<reference evidence="2" key="3">
    <citation type="journal article" date="2019" name="Vet. Microbiol.">
        <title>Mutations associated with change of susceptibility to lincosamides and/or macrolides in field and laboratory-derived Mycoplasma californicum strains in Japan, and development of a rapid detection method for these mutations.</title>
        <authorList>
            <person name="Hata E."/>
            <person name="Nagai K."/>
            <person name="Murakami K."/>
        </authorList>
    </citation>
    <scope>NUCLEOTIDE SEQUENCE</scope>
    <source>
        <strain evidence="2">HAZ160_1</strain>
    </source>
</reference>
<dbReference type="AlphaFoldDB" id="A0AAT9F8S3"/>
<name>A0AAT9F8S3_9BACT</name>
<dbReference type="KEGG" id="mcm:MCAL160_1023"/>
<reference evidence="2" key="2">
    <citation type="journal article" date="2014" name="Genome Announc.">
        <title>Complete Genome Sequence of Mycoplasma californicum Strain HAZ160_1 from Bovine Mastitic Milk in Japan.</title>
        <authorList>
            <person name="Hata E."/>
            <person name="Murakami K."/>
        </authorList>
    </citation>
    <scope>NUCLEOTIDE SEQUENCE</scope>
    <source>
        <strain evidence="2">HAZ160_1</strain>
    </source>
</reference>
<reference evidence="2" key="4">
    <citation type="submission" date="2024-06" db="EMBL/GenBank/DDBJ databases">
        <authorList>
            <consortium name="Mycoplasma californicum genome sequencing consortium"/>
            <person name="Hata E."/>
            <person name="Tanaka K."/>
            <person name="Tamamura Y."/>
        </authorList>
    </citation>
    <scope>NUCLEOTIDE SEQUENCE</scope>
    <source>
        <strain evidence="2">HAZ160_1</strain>
    </source>
</reference>
<evidence type="ECO:0000256" key="1">
    <source>
        <dbReference type="SAM" id="SignalP"/>
    </source>
</evidence>
<feature type="chain" id="PRO_5043456743" description="Lipoprotein" evidence="1">
    <location>
        <begin position="23"/>
        <end position="219"/>
    </location>
</feature>
<proteinExistence type="predicted"/>
<sequence>MKNNKLKILVGFGFVSSIAALSATIIHVSVASKIEKNSKNEAIKLLDENIKKINDHKNKLSSSDFGDGDYKKALEDYKAFIDLYELLYSQPKINSDIDLIKKMNQSKDILETFPGFLTRLNNQLIYNENIALAKFAHVIFDLFTLRNETRNLTSLTEDRKKVIISEIIPNLRKGIKNGYKNSKYLRENSEFKNQDIKYNNELEAILVKINSKSLINIMS</sequence>